<evidence type="ECO:0000313" key="2">
    <source>
        <dbReference type="Proteomes" id="UP001054945"/>
    </source>
</evidence>
<name>A0AAV4T003_CAEEX</name>
<dbReference type="EMBL" id="BPLR01010264">
    <property type="protein sequence ID" value="GIY38147.1"/>
    <property type="molecule type" value="Genomic_DNA"/>
</dbReference>
<accession>A0AAV4T003</accession>
<evidence type="ECO:0000313" key="1">
    <source>
        <dbReference type="EMBL" id="GIY38147.1"/>
    </source>
</evidence>
<dbReference type="Proteomes" id="UP001054945">
    <property type="component" value="Unassembled WGS sequence"/>
</dbReference>
<reference evidence="1 2" key="1">
    <citation type="submission" date="2021-06" db="EMBL/GenBank/DDBJ databases">
        <title>Caerostris extrusa draft genome.</title>
        <authorList>
            <person name="Kono N."/>
            <person name="Arakawa K."/>
        </authorList>
    </citation>
    <scope>NUCLEOTIDE SEQUENCE [LARGE SCALE GENOMIC DNA]</scope>
</reference>
<keyword evidence="2" id="KW-1185">Reference proteome</keyword>
<organism evidence="1 2">
    <name type="scientific">Caerostris extrusa</name>
    <name type="common">Bark spider</name>
    <name type="synonym">Caerostris bankana</name>
    <dbReference type="NCBI Taxonomy" id="172846"/>
    <lineage>
        <taxon>Eukaryota</taxon>
        <taxon>Metazoa</taxon>
        <taxon>Ecdysozoa</taxon>
        <taxon>Arthropoda</taxon>
        <taxon>Chelicerata</taxon>
        <taxon>Arachnida</taxon>
        <taxon>Araneae</taxon>
        <taxon>Araneomorphae</taxon>
        <taxon>Entelegynae</taxon>
        <taxon>Araneoidea</taxon>
        <taxon>Araneidae</taxon>
        <taxon>Caerostris</taxon>
    </lineage>
</organism>
<proteinExistence type="predicted"/>
<protein>
    <submittedName>
        <fullName evidence="1">Uncharacterized protein</fullName>
    </submittedName>
</protein>
<gene>
    <name evidence="1" type="ORF">CEXT_746231</name>
</gene>
<comment type="caution">
    <text evidence="1">The sequence shown here is derived from an EMBL/GenBank/DDBJ whole genome shotgun (WGS) entry which is preliminary data.</text>
</comment>
<dbReference type="AlphaFoldDB" id="A0AAV4T003"/>
<sequence>MYEIQKLKHQIKEVEKDFTDDGMHIKIIKTCPRIHETITRHDCKQKRFNESVLRNLNILSIVSKINSLLDELALHLNELKKHGSSCAQYRNFLLDTHSSLSRLMKGFLKEDIDDDSHLWI</sequence>